<proteinExistence type="inferred from homology"/>
<protein>
    <recommendedName>
        <fullName evidence="4">Copper transport protein</fullName>
    </recommendedName>
</protein>
<feature type="transmembrane region" description="Helical" evidence="4">
    <location>
        <begin position="76"/>
        <end position="95"/>
    </location>
</feature>
<evidence type="ECO:0000256" key="3">
    <source>
        <dbReference type="ARBA" id="ARBA00023136"/>
    </source>
</evidence>
<evidence type="ECO:0000256" key="2">
    <source>
        <dbReference type="ARBA" id="ARBA00022989"/>
    </source>
</evidence>
<dbReference type="GO" id="GO:0005886">
    <property type="term" value="C:plasma membrane"/>
    <property type="evidence" value="ECO:0007669"/>
    <property type="project" value="TreeGrafter"/>
</dbReference>
<dbReference type="Proteomes" id="UP001219568">
    <property type="component" value="Unassembled WGS sequence"/>
</dbReference>
<evidence type="ECO:0000256" key="1">
    <source>
        <dbReference type="ARBA" id="ARBA00022692"/>
    </source>
</evidence>
<evidence type="ECO:0000256" key="4">
    <source>
        <dbReference type="RuleBase" id="RU367022"/>
    </source>
</evidence>
<comment type="caution">
    <text evidence="5">The sequence shown here is derived from an EMBL/GenBank/DDBJ whole genome shotgun (WGS) entry which is preliminary data.</text>
</comment>
<accession>A0AAD6I0N7</accession>
<dbReference type="PANTHER" id="PTHR12483:SF120">
    <property type="entry name" value="HIGH-AFFINITY COPPER TRANSPORTER CTRA2"/>
    <property type="match status" value="1"/>
</dbReference>
<keyword evidence="4" id="KW-0406">Ion transport</keyword>
<keyword evidence="6" id="KW-1185">Reference proteome</keyword>
<feature type="transmembrane region" description="Helical" evidence="4">
    <location>
        <begin position="156"/>
        <end position="174"/>
    </location>
</feature>
<keyword evidence="3 4" id="KW-0472">Membrane</keyword>
<dbReference type="EMBL" id="JAQJZL010000015">
    <property type="protein sequence ID" value="KAJ6026641.1"/>
    <property type="molecule type" value="Genomic_DNA"/>
</dbReference>
<keyword evidence="4" id="KW-0813">Transport</keyword>
<dbReference type="InterPro" id="IPR007274">
    <property type="entry name" value="Cop_transporter"/>
</dbReference>
<keyword evidence="4" id="KW-0187">Copper transport</keyword>
<evidence type="ECO:0000313" key="5">
    <source>
        <dbReference type="EMBL" id="KAJ6026641.1"/>
    </source>
</evidence>
<dbReference type="Pfam" id="PF04145">
    <property type="entry name" value="Ctr"/>
    <property type="match status" value="1"/>
</dbReference>
<keyword evidence="4" id="KW-0186">Copper</keyword>
<feature type="transmembrane region" description="Helical" evidence="4">
    <location>
        <begin position="180"/>
        <end position="200"/>
    </location>
</feature>
<evidence type="ECO:0000313" key="6">
    <source>
        <dbReference type="Proteomes" id="UP001219568"/>
    </source>
</evidence>
<sequence length="207" mass="22312">MDMSDMSTTMSMATTTAMSMGTATGISMATSTSSSMSGMSGMSDMSMSMADMAMTFFVSFKTPLFSTEWTPGTQGQYAGTCIFIIALAVIMRVLLAFKPILEGRLWTDSIHDHMLHDHSNVEAGKSPRAPSGVRLSAQEIGSRWTSWRVNPAAGRATYEVVLAGVAYLLMLAVMTMNVGYFMSVLGGVWLGTFMLGSVAADSRWMHC</sequence>
<dbReference type="PANTHER" id="PTHR12483">
    <property type="entry name" value="SOLUTE CARRIER FAMILY 31 COPPER TRANSPORTERS"/>
    <property type="match status" value="1"/>
</dbReference>
<keyword evidence="1 4" id="KW-0812">Transmembrane</keyword>
<reference evidence="5" key="2">
    <citation type="submission" date="2023-01" db="EMBL/GenBank/DDBJ databases">
        <authorList>
            <person name="Petersen C."/>
        </authorList>
    </citation>
    <scope>NUCLEOTIDE SEQUENCE</scope>
    <source>
        <strain evidence="5">IBT 15450</strain>
    </source>
</reference>
<name>A0AAD6I0N7_PENCN</name>
<gene>
    <name evidence="5" type="ORF">N7460_011458</name>
</gene>
<organism evidence="5 6">
    <name type="scientific">Penicillium canescens</name>
    <dbReference type="NCBI Taxonomy" id="5083"/>
    <lineage>
        <taxon>Eukaryota</taxon>
        <taxon>Fungi</taxon>
        <taxon>Dikarya</taxon>
        <taxon>Ascomycota</taxon>
        <taxon>Pezizomycotina</taxon>
        <taxon>Eurotiomycetes</taxon>
        <taxon>Eurotiomycetidae</taxon>
        <taxon>Eurotiales</taxon>
        <taxon>Aspergillaceae</taxon>
        <taxon>Penicillium</taxon>
    </lineage>
</organism>
<comment type="similarity">
    <text evidence="4">Belongs to the copper transporter (Ctr) (TC 1.A.56) family. SLC31A subfamily.</text>
</comment>
<comment type="subcellular location">
    <subcellularLocation>
        <location evidence="4">Membrane</location>
        <topology evidence="4">Multi-pass membrane protein</topology>
    </subcellularLocation>
</comment>
<keyword evidence="2 4" id="KW-1133">Transmembrane helix</keyword>
<dbReference type="AlphaFoldDB" id="A0AAD6I0N7"/>
<dbReference type="GO" id="GO:0005375">
    <property type="term" value="F:copper ion transmembrane transporter activity"/>
    <property type="evidence" value="ECO:0007669"/>
    <property type="project" value="UniProtKB-UniRule"/>
</dbReference>
<reference evidence="5" key="1">
    <citation type="journal article" date="2023" name="IMA Fungus">
        <title>Comparative genomic study of the Penicillium genus elucidates a diverse pangenome and 15 lateral gene transfer events.</title>
        <authorList>
            <person name="Petersen C."/>
            <person name="Sorensen T."/>
            <person name="Nielsen M.R."/>
            <person name="Sondergaard T.E."/>
            <person name="Sorensen J.L."/>
            <person name="Fitzpatrick D.A."/>
            <person name="Frisvad J.C."/>
            <person name="Nielsen K.L."/>
        </authorList>
    </citation>
    <scope>NUCLEOTIDE SEQUENCE</scope>
    <source>
        <strain evidence="5">IBT 15450</strain>
    </source>
</reference>